<organism evidence="4 5">
    <name type="scientific">Purpureocillium lavendulum</name>
    <dbReference type="NCBI Taxonomy" id="1247861"/>
    <lineage>
        <taxon>Eukaryota</taxon>
        <taxon>Fungi</taxon>
        <taxon>Dikarya</taxon>
        <taxon>Ascomycota</taxon>
        <taxon>Pezizomycotina</taxon>
        <taxon>Sordariomycetes</taxon>
        <taxon>Hypocreomycetidae</taxon>
        <taxon>Hypocreales</taxon>
        <taxon>Ophiocordycipitaceae</taxon>
        <taxon>Purpureocillium</taxon>
    </lineage>
</organism>
<keyword evidence="1" id="KW-0539">Nucleus</keyword>
<evidence type="ECO:0000256" key="2">
    <source>
        <dbReference type="SAM" id="MobiDB-lite"/>
    </source>
</evidence>
<dbReference type="Pfam" id="PF11951">
    <property type="entry name" value="Fungal_trans_2"/>
    <property type="match status" value="1"/>
</dbReference>
<dbReference type="NCBIfam" id="TIGR03296">
    <property type="entry name" value="M6dom_TIGR03296"/>
    <property type="match status" value="1"/>
</dbReference>
<dbReference type="PANTHER" id="PTHR41775:SF1">
    <property type="entry name" value="PEPTIDASE M6-LIKE DOMAIN-CONTAINING PROTEIN"/>
    <property type="match status" value="1"/>
</dbReference>
<dbReference type="EMBL" id="JAQHRD010000007">
    <property type="protein sequence ID" value="KAJ6439069.1"/>
    <property type="molecule type" value="Genomic_DNA"/>
</dbReference>
<dbReference type="AlphaFoldDB" id="A0AB34FK37"/>
<proteinExistence type="predicted"/>
<evidence type="ECO:0000313" key="5">
    <source>
        <dbReference type="Proteomes" id="UP001163105"/>
    </source>
</evidence>
<feature type="region of interest" description="Disordered" evidence="2">
    <location>
        <begin position="569"/>
        <end position="611"/>
    </location>
</feature>
<comment type="caution">
    <text evidence="4">The sequence shown here is derived from an EMBL/GenBank/DDBJ whole genome shotgun (WGS) entry which is preliminary data.</text>
</comment>
<feature type="domain" description="Peptidase M6-like" evidence="3">
    <location>
        <begin position="277"/>
        <end position="478"/>
    </location>
</feature>
<accession>A0AB34FK37</accession>
<gene>
    <name evidence="4" type="ORF">O9K51_08475</name>
</gene>
<dbReference type="InterPro" id="IPR021858">
    <property type="entry name" value="Fun_TF"/>
</dbReference>
<protein>
    <submittedName>
        <fullName evidence="4">Zinc finger-like protein</fullName>
    </submittedName>
</protein>
<dbReference type="SUPFAM" id="SSF55486">
    <property type="entry name" value="Metalloproteases ('zincins'), catalytic domain"/>
    <property type="match status" value="1"/>
</dbReference>
<dbReference type="Proteomes" id="UP001163105">
    <property type="component" value="Unassembled WGS sequence"/>
</dbReference>
<dbReference type="GO" id="GO:0006508">
    <property type="term" value="P:proteolysis"/>
    <property type="evidence" value="ECO:0007669"/>
    <property type="project" value="InterPro"/>
</dbReference>
<evidence type="ECO:0000259" key="3">
    <source>
        <dbReference type="Pfam" id="PF05547"/>
    </source>
</evidence>
<dbReference type="GO" id="GO:0008233">
    <property type="term" value="F:peptidase activity"/>
    <property type="evidence" value="ECO:0007669"/>
    <property type="project" value="InterPro"/>
</dbReference>
<name>A0AB34FK37_9HYPO</name>
<dbReference type="Pfam" id="PF05547">
    <property type="entry name" value="Peptidase_M6"/>
    <property type="match status" value="1"/>
</dbReference>
<feature type="compositionally biased region" description="Polar residues" evidence="2">
    <location>
        <begin position="587"/>
        <end position="611"/>
    </location>
</feature>
<dbReference type="PANTHER" id="PTHR41775">
    <property type="entry name" value="SECRETED PROTEIN-RELATED"/>
    <property type="match status" value="1"/>
</dbReference>
<dbReference type="InterPro" id="IPR008757">
    <property type="entry name" value="Peptidase_M6-like_domain"/>
</dbReference>
<evidence type="ECO:0000313" key="4">
    <source>
        <dbReference type="EMBL" id="KAJ6439069.1"/>
    </source>
</evidence>
<evidence type="ECO:0000256" key="1">
    <source>
        <dbReference type="ARBA" id="ARBA00023242"/>
    </source>
</evidence>
<reference evidence="4" key="1">
    <citation type="submission" date="2023-01" db="EMBL/GenBank/DDBJ databases">
        <title>The growth and conidiation of Purpureocillium lavendulum are regulated by nitrogen source and histone H3K14 acetylation.</title>
        <authorList>
            <person name="Tang P."/>
            <person name="Han J."/>
            <person name="Zhang C."/>
            <person name="Tang P."/>
            <person name="Qi F."/>
            <person name="Zhang K."/>
            <person name="Liang L."/>
        </authorList>
    </citation>
    <scope>NUCLEOTIDE SEQUENCE</scope>
    <source>
        <strain evidence="4">YMF1.00683</strain>
    </source>
</reference>
<keyword evidence="5" id="KW-1185">Reference proteome</keyword>
<sequence>METNLAHDYEVKILLKPSEVLESNGKLKDVVLSTFFRSWRAKTMNVQFVDTKEKDFYTNGWNLRIRKKEDDDEFELTYKKRYPISDGDSGPSTGNINAVLRTAEKDGFDSASFLSQVEVGYRNHTLSISHDENVSDAGFDGTDLPLAEDSRTFLASEAPEKFKNWSAPNWGTDHLADSVVYGPVLAKRYQGNWEDEFKLFIEVWWIRKSRTDATLEPIVEASFKTADFEKATDGRDKLMRELQKQNRVWFLAGDALRTKLIMERTIVVLVQFPGQDMKDPDIKRRYFKDLFFTGNQGSVNDFYQEVSGGKVSFDGDVIGPFTLPRKQAEYANNNSGTSANEPNAQTMARDTLDAIRGIQNLDSYDSNSDGFVDSYVIVHAGSGAETDGDPHKIWSLQWTLRDPIMVGNVSVYAFLTIPDDALLGVTVHELGHLAFSWPDLYDYDGSSSGLGDWCLMSGGSWNGSPPGTKPSHPSAWCKLKQRWVTTVFDAENHHINLPDVKDGFEIHRLWGRGDPISAEYFLIENRQLMKYDAAIPGSGMLVYHVDDNATDNTDELHYKVGLMQADGRNDLATSQNSGDTGDPYPGSGNNVTFNDTSIPNSNSYEGNGSGVSSDGVRAAIQGLAGLYVYDYTPSDEVERRVIRKLAEAESCYSSLLANPTTAERKVSSSEAITLAVILSMQDIVLTERRLKRPRTPRWLLGFQQAEFFLEEMSQAPQHRTIPLSSLCISQRVMVGRALILAQTMVPLPANFDPQVEVSRFSWLLHGSEQDLLEIHGGSGFSRKLLHMMSQITYCAARLQQDPENLVTPITAEYLLKELLRMRQWSKEFEDWETVTNHWLFAPEGYKIDSSADMTQATAEAWRLAAIIYLRCRVLRLPRSHPDVVSALDDLAACIRVMPTSGFKFTAQAPLFPVFLLGFVATRADHKEISKTWFDEVVSTPVRSSVPPLYRALQRIWQRIDAVKWIDDVQWIDAVKRVSIAERLSWWELLVEKVNEEEEEMLCLT</sequence>